<feature type="domain" description="IPT/TIG" evidence="5">
    <location>
        <begin position="3724"/>
        <end position="3805"/>
    </location>
</feature>
<dbReference type="SUPFAM" id="SSF81296">
    <property type="entry name" value="E set domains"/>
    <property type="match status" value="29"/>
</dbReference>
<feature type="transmembrane region" description="Helical" evidence="3">
    <location>
        <begin position="7138"/>
        <end position="7158"/>
    </location>
</feature>
<feature type="domain" description="IPT/TIG" evidence="5">
    <location>
        <begin position="4338"/>
        <end position="4416"/>
    </location>
</feature>
<feature type="domain" description="IPT/TIG" evidence="5">
    <location>
        <begin position="4167"/>
        <end position="4252"/>
    </location>
</feature>
<feature type="domain" description="IPT/TIG" evidence="5">
    <location>
        <begin position="1180"/>
        <end position="1256"/>
    </location>
</feature>
<feature type="domain" description="IPT/TIG" evidence="5">
    <location>
        <begin position="4773"/>
        <end position="4853"/>
    </location>
</feature>
<feature type="domain" description="IPT/TIG" evidence="5">
    <location>
        <begin position="1512"/>
        <end position="1594"/>
    </location>
</feature>
<keyword evidence="3" id="KW-0812">Transmembrane</keyword>
<feature type="domain" description="IPT/TIG" evidence="5">
    <location>
        <begin position="2168"/>
        <end position="2252"/>
    </location>
</feature>
<protein>
    <recommendedName>
        <fullName evidence="5">IPT/TIG domain-containing protein</fullName>
    </recommendedName>
</protein>
<feature type="transmembrane region" description="Helical" evidence="3">
    <location>
        <begin position="6929"/>
        <end position="6949"/>
    </location>
</feature>
<dbReference type="Gene3D" id="2.10.50.10">
    <property type="entry name" value="Tumor Necrosis Factor Receptor, subunit A, domain 2"/>
    <property type="match status" value="2"/>
</dbReference>
<feature type="compositionally biased region" description="Basic and acidic residues" evidence="2">
    <location>
        <begin position="7809"/>
        <end position="7822"/>
    </location>
</feature>
<feature type="transmembrane region" description="Helical" evidence="3">
    <location>
        <begin position="7028"/>
        <end position="7049"/>
    </location>
</feature>
<name>A0A7S4E9T8_9STRA</name>
<feature type="domain" description="IPT/TIG" evidence="5">
    <location>
        <begin position="4254"/>
        <end position="4336"/>
    </location>
</feature>
<feature type="domain" description="IPT/TIG" evidence="5">
    <location>
        <begin position="1258"/>
        <end position="1342"/>
    </location>
</feature>
<feature type="transmembrane region" description="Helical" evidence="3">
    <location>
        <begin position="7346"/>
        <end position="7370"/>
    </location>
</feature>
<dbReference type="InterPro" id="IPR052387">
    <property type="entry name" value="Fibrocystin"/>
</dbReference>
<evidence type="ECO:0000259" key="5">
    <source>
        <dbReference type="SMART" id="SM00429"/>
    </source>
</evidence>
<dbReference type="SMART" id="SM01411">
    <property type="entry name" value="Ephrin_rec_like"/>
    <property type="match status" value="5"/>
</dbReference>
<dbReference type="InterPro" id="IPR014756">
    <property type="entry name" value="Ig_E-set"/>
</dbReference>
<feature type="chain" id="PRO_5031545328" description="IPT/TIG domain-containing protein" evidence="4">
    <location>
        <begin position="20"/>
        <end position="7822"/>
    </location>
</feature>
<keyword evidence="3" id="KW-0472">Membrane</keyword>
<feature type="region of interest" description="Disordered" evidence="2">
    <location>
        <begin position="7696"/>
        <end position="7715"/>
    </location>
</feature>
<feature type="domain" description="IPT/TIG" evidence="5">
    <location>
        <begin position="935"/>
        <end position="1015"/>
    </location>
</feature>
<dbReference type="PANTHER" id="PTHR46769">
    <property type="entry name" value="POLYCYSTIC KIDNEY AND HEPATIC DISEASE 1 (AUTOSOMAL RECESSIVE)-LIKE 1"/>
    <property type="match status" value="1"/>
</dbReference>
<proteinExistence type="predicted"/>
<feature type="transmembrane region" description="Helical" evidence="3">
    <location>
        <begin position="7459"/>
        <end position="7482"/>
    </location>
</feature>
<feature type="domain" description="IPT/TIG" evidence="5">
    <location>
        <begin position="3297"/>
        <end position="3383"/>
    </location>
</feature>
<sequence length="7822" mass="845933">MPMGRPALRWLALVAAAAAAPNGAALLGLVAAVRARTWSAAPLLETSTRQATTWVFGENRWDDESVWTDVDGLAVSIKTSKHFVLLSYQVGLEASYDADGELFMWEKFDPLTGGTVTQRRVGAGSFVESGRIQMRFIVDGVPLREGSAHVSATLTSKGRSKLEHIEGTAVLQPGNATRDIKVQWKPSGKLVWSSSPSTGDGFMSGRVLAATAHDTMYASSPLTPAAITQKDWFPVEQSSLNISLNETTAVRFGYALTVSAAAPGPQMLASPLTADDYVQARLVVDNTPSDESVATLGTKERAASVAGVLARDVVLDLPKGAHNVRLEWRRAGNSPRMWRNDPNCLDGFGSSRLLYASLSDYGVYATKHAQVLAGMQYKRKTAKSITDIRAKSKNEWATVESDTFVVEQDAQVLLRYALPVALHKLSNWDAWTFDQLQAVQARLLVDGVIYREDSSSVGGFQSSGLHDDLRGALALPLLAGTHSCTLQWKSVGDETWYLASKHLGGTGKGVIDVIVDFRQQASLQVVHQSFSVKEDTSVNLKGISVQGVSFVDNYDVSLEVHASSGDVSLHNFTGPTKEANLLLKELTYTPCAECWGRDEVQLELVTEEGTVFNATLSIEIEPVDDVPELEAPDLLEVESRVSLRGISVSDVDSEDEAYKLTLFALGGVFEGCRNATATSVLEYEMTLDAMNLCLQESYYRPLEGFAEAFVDNVTLTLEDPGPSKHRLTEHIQIHAAVAQSGPRIELPPYYELGLEGFIVEGDDANTTVSLTTDALDALLRLDSLEQGVSIDQTEHGIILRGSAKAISTTLQSLTYVREPSFEGSDTITAVIRTSNASRTAKVAIDVRGGDATELSLVDLKPRRGFGGTRVRVTVLHADEFPLQCQFGERGAAKARKVDNETFECVAPQGRAGYASLRVHNRRFWSDPIQFLYEEPVRVVRITPPVGSVNTPLLLHVDSVMPSPDLACHFGDVIVKATRLDSTTVACTAPDLNGTVEVAVSTNGVDHGPSSLFEFVDVPSSLTLEPASGGLAPQLIRVTTDVPLKRLPHFCRFGLYETPAAVLDDYTLACEAPRSTENQAVRVSIDGGASYGEAFAIYRRVDSAIAWIAPAMGSHGTLVTIGGRGFDASTTCRFGSTEVEAAVVSAEELVCRAPVGNGTVAIGLLVDEVEISSRHSYTYVEPTLLGSLSPNTGPTTGGTLVTIHGLRLADDASCNFGNASVPARWVSAEQIECAAPPHKEGVVDVTVAGEVLRFQYAAPLVPRAAYPSSGPAGGGTVVAIEGSGFAFSPRLKCRFGWTEVPATFVSEAEVRCAAPPGDAGPRALAVSGNGQDFVDVPAGFAYEAAPVVHGVAPPLGFAGTLVTLTGAGLGGVSACLFGDASTPATVVSDTEVRCAAPAGAGSLAVGASVNGVDAYASAARFRYVARPEVLSLEPASAGVEGGATVVVRGLRFPDSSLLACRFGATTAAARWVNATELECEAPPADASGPVTVEVSANGADFTADGAAFSYAATATVTGAGPLSGPATGGTEVVVRGAKLVFSPSLACRFAFFDVPASFVGPTELRCAAPAQSAGAAAFAVVDDRRVLYEATFEYTPLMAVRGASPPRGAAGTSVTVAGSGFAAYATAECVFGDIRVEAVVTSDTEVTCEAPPGEGDVTVRVVSGATTAAGEAIFTYARAPSVSNLRPSTAAAGEPVTVYGADFVDASELACVFGDATTQARYVSSTELVCVAPVNEGVVDVAVTVNGVAFGASAATFTYAATNATYELRPRRLATKGGTIVQVRGPHLELAPSLACRFGVYEVLASVKEGALACRAPPLEVGSVAFRVMSDGRVVYDTQLDVASISFEASPTLGANGTLVHVDAEKAPYRQCCVFGDHIVSIEDDICRAPPGRGRVVLRVAPCDAPDSEQDGLSWTYVQTPILYAVAPSVLSPSLDGSASVIGAHFVDAVELTCYANSVKVPARFVSESEIVCDLSEEEGPSVSLSISVNGQDRSNALKVEIAPQFIIHDATPSTIRPSTKFIEVRGAGFIDSRAHALVCVTGDHVTAARHVSASVVRCPVVGLQTSIKLCYEGLGCSNALALSRKDAPVIDSVEPAVLSVEGGAVKFYGSGFMEDASCQFGDVTVVALTHEDDLVECVMPAMAPGAYASRVVFEDVSSSPETLRVVAKPAVASIKPAIVGLTGGMVTVQGGAFPADLEVVCAFDGTISQGRRLSSTSVSCAAPPTGLADTVQVRVGFSPHTLSATSTSLNYAPAGRVVDVAPTVVASGQATELTLIGTNLRDVACRFDGVVVEAQVIDANEARCAVTGRTAKATVLEVSLDGALYEEVESISVVDRFALSSAEVLGDELVVRGSFTDSITSCIFDGRDFVDATVHNASTITCPATTATSVQVGNRREALSESMRIDTIKQFVIAKIAVVDRGATLRLGGANLVEREHLACDFGALQTSVTKQGSHLECALPDAVAQKGGGFELINAGRPPIYLVEPLIPKQAPRPTVFDVVRVDASLRVRGANFIREDVVECLVRHTTLIGTHVSPRERACLDVVDDDLSEGVTIRLNGVEVLTTPVASSESIEEDTPIGFRTLSVRPSLVSADQGGILTVAGVNYPLERKLFCRIDDLVVEGEALNTTAVLCRIPQLDRIGTFNLTIEGDAGGTSIRVLRDPSIAQVTPTAIARGDVVRVEGANFVEGATFCKFDSHIVPAAFVNTRSISCVAPSSASTLRVSNDGRAFSSHVNLTAKRALVFGAVVSERRVSVKDTTFSVEADNVTCAPRCTCSDNVCRTSEDRVCVIIDGVKSAQMCGSLQNIPIVSAPPNADRASPSVVHGPTDVVVRGGAFALHHQCLVNGSAVATTWLSPTQLSCLIDAAPGSYDLSVNGGVSTRIEVTSRVLVETLSDVTHVDDVVEASLSNTIDVGGASCTFDGHTHSADVVDGTHVYCHAPSEETRADVSLSVGALPLHGSREVSIKEPPRIHSVEPPLAPVGISTEITVRGNFPSQKLYCRFGSVNTEASVLSASELRCPVPPTDTVRTVPFDVGYSRGQATHMAHAFAFYRQARLASVKPRSASIGSSISVQIAAPDNLRYPAFASCKFGDRIVEAARPSSSEFVCQVPPLQPGAYELAVALDGSTFSQSMPFYVVEAPSVLKVEPSSASVRGGAFIEVSGTVGSLLHTACVFDGVVSRALSETNGSVTCVAPRVQAPQTIQVRLAVHGLVSETSAPFTYVRPLYLQSVTPVRAPPRALIHLEVDHAVDGKCLFGDVETAFNGLECAVPSIQGVVDLRVKTGSDVSNAIHFEILEAVSLESVLPHTGPTTGNTALVIRGTGFARHHAVECRWRRDGALSRTNATVSTDVRCLTPAFAQGPGVYDLSLTVDGVESESLFFEVRDTLELLDMDLDVSTALGGASTLIRVRHLELPTSDAECRFGGATVPATYWAANVVQCRVPAHAAGKVNVSVSPDGVHFYGNLQIVYVPEPPSIIEIVPSTIYDSNASIALVGSGFTRSKRLTCRFTGDEVTETPASYTGEGATCQVPSSSSLVQASVDGIHWGPGVRLIVSKPPVVSMMGPEGGPESGSTIYLEGVNLAEAATESAKCRVGSTEVDADINEDGVACRVPAMAPGTVPVLILPNGRDVIHTSSYTVKPRPALLRAEPMIGTMTGGHLITVHGSRLASLKSARCSFSGVLSAAEVINGGLRCVQPPLDEGTYSLTIDSALGLLEPVLRYEVLSSVRVDSLAPSYGYASTIVEVAGRFSDLEAPLTCLFGSNEANASLVSDTLLKCTAPESSPKRVSLRIRDARGRLSEGKTYHYLSPIQIHAVARGEAVEAGKDGALTITGLGFPDTPQLACRVDDMLYDATWMASHLLVCAMPPLAAQQTNYTVFVTSNGVDFVPYQGIIEAAGMGPIMQEDTVEDAEDPVQETGVVVLAVAPPSAPASGGHSVKIHLSAPLQGVVACRFGAITRPARFISDDVATCATPSLSGDVLFSFEEDDTVIPFANSDDMLFTLRGRSHAMRLSPSQGDEGTLVEIDVASANTGPGRWRCRFGDIVVRGRVVSTNRVACPAPAGHGTVKVTVAGPLRDDAFGTSDAAFTFVAAPRVLSLSPIMGWTAGGYVVDVRLSQNVQSCMCRFDDLSVEGTVSDDTVRCRAPPLKEGTTSVRVTCGTGVHELRVRRPAEAFSTQPARGSERGGSLISIKGRNFPNVASLHCVFGGVSVPARWESDGRVTCAAPSRGYPGSVDVTLVSDGLPAHTTTATYTYTQHSVVDSITPGRSSHLGGELVSVRGAFFDASAKLRCAFGGLQVPASLINSTLLKCAAPARPPGLVSLQILVDGLVANAFDFVYELTATAYGIVPTLGPALGGGTISLIGANFDGKTRCCINEVEVATTYVSSTQLRCEAPPRAPATIVRIHVCGDVSKFDYEYFRPALALGASPAMGAEEGGTIVEVKAAFDANDQGIDVMCRFGSTAVNASRLDDVVRCVAPPRRAMDEVVRLAVVYDANEYVEEATSFRYVKNLRITSMSPLNASLRGGSVVRVEGSGFDVNSDVVCSFGGVEVDAIILDASSLGCVAPPFGFATTTWLSVESRFQPAANNRVVFAYVDDAIDPEPPLERLPVVHGASPVIFGSYSRASIKITGEHFLPETLCRFGDQDVDATYVSDTVLLCEAPPRIPSDVELRVSVDSIHWSHTSVRLTYARDASIIDFAPSSGPLRGGTRVMITGRHFHGPATCVFGEIEVYASIRSDTELVCVAPAVARPMKAALSVEMGGVAVHAPSPFAYDYPPEIESIAPPSGPSGTRVILRGRRFGDRIWCRFGSSETRGAVLTRSRAYCVTPPHTSGDVSLEISLNGNDYYGTHARFTYEPDLLITSVWPEMAMGTLGGTTLTVRGTGFRETLGLSCDLDGTRSRAEVVSPTSIVCMAPPHKAGLVSLRVSLHGNDHVSNTLQVLYVDEPRVIEVFPDRGLATGGYALFVEGTNFWNTSSIKCDLDGYKVKGRFVNPRIIVCKAPSFETLTSSRSRRHVPTTAFSRRELRTGDPSEDSELFEFGSKLPYVARVRITINGLDYGTTSGLFEYYDDDLPWGHYVQDDHVQPCPPGTYCPQGRNTNFTLCAPGTFQPRQAQRSCVDCPIGARCPDHGMRWFRKCPAGFACVSWGTKEATTLCPAGHYCREGVLTTNPRLYDNDTRWRRDNETGVVVASPQMSAWVLQQRQSKAFKVRTQTPFSWNESGTQGYRPPSSFSESPYSSQQVVYAPVPFPCPIGHYCKQGASSHIPIPSNFSTPQRCYDGYFCPAGSATPEGSGACPTGHFCPTPVMAARCPRGHHCPGVANVFPRECAPGTFNGLEGMSNCTLCPTGHVCPGWSRTQPERCPAGYVCNALGQSQPVLTCPEGYFCGEGTLTLDPADPTPLRPQPCPPGTFCLGGVAHNLTTPWIPVEPSGVSAPQRCTEGTFCREGSPTAIGSQTCYAGHYCPPGSTYPVQAPLGSFSDVEGAVAPTTCFPGTYAALTAAHACVVCPAGYSCQGYGTYEPKICEAGTYRSLADSVTCRLCPPGTYSTVNGSTDISSCLPCPEGRVCGDQGMFNLTASDRCPEGHSCGVGTERGTMFRHKCPGGTYCGWETLPQYQYELPCLEGFYCQRGTTAQMRQRDRCRVGYYCPPATAAASHPETRCPYFTTSTAAVGQSHIYDCLIDVQHVCDKKLASEFDPFDEQRYYRELTYSILDGSGEQTTVGGTGEGEVTVVAKVMPVNISALQPNYTAPNYVNDTVEVFRTCPEYIDQRGGQDITVIGRNFFDTDLLQCKFTACRSNSSVATHREEPQICAVPNQHTDSEGTPSATRCGDTFVRENSEEIQAIWEKLPSAKDKDNNWVWPRTNQGASSPRCPDGRTAEQGEGQVSGEDQPTGPGHARRQCSEKEQFLMFGDKDVECDLLPGVSPNAFGGEPRPYTTSETGRRYVPQKYSWIENNWVDGGNPLRVVADRSIVVEATYVSKTRLTCKAPSFDFPTHEEVAHKFRTSCLFDRFRPGPWPLKAPIDANGDECRGPVDDWHPTCKAEYPSGNPTSGSRTSASGMEWLGPDEGGNLASAPGEGVRVVKNDPFPNPQQLENPELFCEEGQVCWDPSPAFEGNGLAYLQACAEPSQDCRVFCADQSATFTTLCKLGERGEVNNHCMQIPCPDLLKTQPEAKYGFRLVHDLVFAVTANELAQENKYKELLRGPDHQERTINSNYNRWNPCVTAEVSVDVTNDGTHWSSDLTSAYALLVEPTEKYINQKTHPQKHFVPGTWAVLTYVRQDRWVADQGSLDMDIKRCSHFLVREEGNHTREEGWYLLRGLESAMLSFDFRHLPNELIYDEHYRLAIFVRPSRCVEEECDAARNFLGPKERYPCRQPIHLSNWFQDSKTPKNVLFNMTLIALDDVIFKIEVHVLNGMWLPAVDFFRNSATVQITSPKRARHLDEYTQNVLEEETRYDDVDWLTLMMIYSGTGSFFNLNDKDKNNRPGPDAAELYKTPVKDKLRRKLSPYVSFEERDTDLFHMIGIFYNDDTQWHHSMPPLNMPPTYKDYERGRVLVAFNSTWESQQTVPSVAEPEPSLLVEPAWFEATHTDFDLYEQGCEGMVGECTGLYEQAMDPTMYIDVSKIADANRDVYFETFFMAGILSSQSYLQMKTLSAALEQSEEIMQWINVISARPISVPYLPYFSNCREWDSYVVFHNLVESDRCELPPETTREGAFSDPTAPKLTPLRRYAYPPLPHYDDVQAVKFLDIALGFDKVPLADWCERRVTCSYEEVTTGGYLPLWFNQPDGAMLFQFLKQPISYHQYTGRKRERIGVNDRMQWEDLGGGTVFLVRAQDMDNIINVEVASEFPGGLGYSYFPSAFVLEIGYKQVTMARWKYKEIIFAVLHVQEMQNERRNEDGSPVGPPDYEYTLDVSYHPLDYIELIVWFAFEEKVFLIIFFIAGFLTILISVILWTSVRLTTMLENPPRVRIWSTLLLIIVPPFQGVLLGFIPIFVAQMSMSLLIKPIMAEDALFAFIPGYPVRYVVKNIPMEMVVAGIFHNIFGSGSLIGLYIMQTDANNAVMGLQPVEWQDPVIDEPKLRAARSGRLGFTFVVIAMRCWQAACQMFLPNRTTQRELDIQKRRDPAAEKEDIWNPNAWKRSNLIFTSFTMGLFCCVVAEFSYWQYFGTYIWFVIIGLRPLGQFLCAIVEEQLQEALLVMPVMTAFDMTCGVITLSCDDFVDFMGGYFIELGMGLCEQVYFDPALVDIIDGAFYYWNELKAKTLKLLPKWIIGSSAEQAAEKSEEQKTAKRDLEGAVAEGGETVEPILDAFGAYSTCAMFTVYNVFVLLILIGFREEVQMTKLYNIKNNDMLYFLLFSVVLIPFQFIADVFTLSVLELFHGWKIYDYLIYTRYRFLQRETRWKGLEDSLDECIDESVRTLDQMCFSSQYYMMMTVQVNGIMMFIFGMQMMVQAQYNVFGDQMMPFIYMMTINNCQIINAIIMKLAIYMKLWRVKHENTAWHTALQESDEFEVPGWEDLKGGSHDAFMMNQRITSETFRFKFLNYNRAWLINQLPSILTPRTLRRSRPYLINQFTRILNQLNQDISSDSEDDGRKFGPVALKANSRQIIRWWLAQARRRMRLREVVQPLISKARGTQCENCLSRRQLQVTCVIPLEVLAAQFDAENADQEFDQVAWKTFWIKSQRYRTICMACVAKQRDEERAGGVKQQEELSDDEPDGPQWGPVFLSPAARAILIGWHRRAAERLFGKGGKRRQAAAAELSDDDDAPEFGRRFGEVALDAASRAIAVYWLRSARANLQNQGDAGKPAVKRKRPKKGEGREAKSRKAKK</sequence>
<dbReference type="Pfam" id="PF07699">
    <property type="entry name" value="Ephrin_rec_like"/>
    <property type="match status" value="1"/>
</dbReference>
<feature type="transmembrane region" description="Helical" evidence="3">
    <location>
        <begin position="7164"/>
        <end position="7183"/>
    </location>
</feature>
<feature type="domain" description="IPT/TIG" evidence="5">
    <location>
        <begin position="2968"/>
        <end position="3051"/>
    </location>
</feature>
<feature type="transmembrane region" description="Helical" evidence="3">
    <location>
        <begin position="7423"/>
        <end position="7447"/>
    </location>
</feature>
<dbReference type="SMART" id="SM00429">
    <property type="entry name" value="IPT"/>
    <property type="match status" value="27"/>
</dbReference>
<feature type="region of interest" description="Disordered" evidence="2">
    <location>
        <begin position="7790"/>
        <end position="7822"/>
    </location>
</feature>
<reference evidence="6" key="1">
    <citation type="submission" date="2021-01" db="EMBL/GenBank/DDBJ databases">
        <authorList>
            <person name="Corre E."/>
            <person name="Pelletier E."/>
            <person name="Niang G."/>
            <person name="Scheremetjew M."/>
            <person name="Finn R."/>
            <person name="Kale V."/>
            <person name="Holt S."/>
            <person name="Cochrane G."/>
            <person name="Meng A."/>
            <person name="Brown T."/>
            <person name="Cohen L."/>
        </authorList>
    </citation>
    <scope>NUCLEOTIDE SEQUENCE</scope>
    <source>
        <strain evidence="6">CCMP1756</strain>
    </source>
</reference>
<feature type="domain" description="IPT/TIG" evidence="5">
    <location>
        <begin position="1596"/>
        <end position="1676"/>
    </location>
</feature>
<dbReference type="CDD" id="cd00603">
    <property type="entry name" value="IPT_PCSR"/>
    <property type="match status" value="2"/>
</dbReference>
<keyword evidence="1 4" id="KW-0732">Signal</keyword>
<feature type="region of interest" description="Disordered" evidence="2">
    <location>
        <begin position="5850"/>
        <end position="5896"/>
    </location>
</feature>
<evidence type="ECO:0000256" key="2">
    <source>
        <dbReference type="SAM" id="MobiDB-lite"/>
    </source>
</evidence>
<dbReference type="CDD" id="cd00102">
    <property type="entry name" value="IPT"/>
    <property type="match status" value="9"/>
</dbReference>
<feature type="domain" description="IPT/TIG" evidence="5">
    <location>
        <begin position="1761"/>
        <end position="1849"/>
    </location>
</feature>
<feature type="transmembrane region" description="Helical" evidence="3">
    <location>
        <begin position="7190"/>
        <end position="7209"/>
    </location>
</feature>
<feature type="domain" description="IPT/TIG" evidence="5">
    <location>
        <begin position="4942"/>
        <end position="5037"/>
    </location>
</feature>
<feature type="domain" description="IPT/TIG" evidence="5">
    <location>
        <begin position="1344"/>
        <end position="1423"/>
    </location>
</feature>
<dbReference type="PANTHER" id="PTHR46769:SF2">
    <property type="entry name" value="FIBROCYSTIN-L ISOFORM 2 PRECURSOR-RELATED"/>
    <property type="match status" value="1"/>
</dbReference>
<dbReference type="InterPro" id="IPR002909">
    <property type="entry name" value="IPT_dom"/>
</dbReference>
<feature type="domain" description="IPT/TIG" evidence="5">
    <location>
        <begin position="1425"/>
        <end position="1510"/>
    </location>
</feature>
<dbReference type="InterPro" id="IPR013783">
    <property type="entry name" value="Ig-like_fold"/>
</dbReference>
<evidence type="ECO:0000256" key="3">
    <source>
        <dbReference type="SAM" id="Phobius"/>
    </source>
</evidence>
<evidence type="ECO:0000313" key="6">
    <source>
        <dbReference type="EMBL" id="CAE0699231.1"/>
    </source>
</evidence>
<feature type="domain" description="IPT/TIG" evidence="5">
    <location>
        <begin position="4689"/>
        <end position="4771"/>
    </location>
</feature>
<feature type="domain" description="IPT/TIG" evidence="5">
    <location>
        <begin position="4855"/>
        <end position="4938"/>
    </location>
</feature>
<feature type="domain" description="IPT/TIG" evidence="5">
    <location>
        <begin position="2087"/>
        <end position="2166"/>
    </location>
</feature>
<dbReference type="Pfam" id="PF01833">
    <property type="entry name" value="TIG"/>
    <property type="match status" value="25"/>
</dbReference>
<feature type="signal peptide" evidence="4">
    <location>
        <begin position="1"/>
        <end position="19"/>
    </location>
</feature>
<accession>A0A7S4E9T8</accession>
<feature type="domain" description="IPT/TIG" evidence="5">
    <location>
        <begin position="4089"/>
        <end position="4165"/>
    </location>
</feature>
<evidence type="ECO:0000256" key="1">
    <source>
        <dbReference type="ARBA" id="ARBA00022729"/>
    </source>
</evidence>
<dbReference type="InterPro" id="IPR011641">
    <property type="entry name" value="Tyr-kin_ephrin_A/B_rcpt-like"/>
</dbReference>
<feature type="domain" description="IPT/TIG" evidence="5">
    <location>
        <begin position="1678"/>
        <end position="1759"/>
    </location>
</feature>
<keyword evidence="3" id="KW-1133">Transmembrane helix</keyword>
<evidence type="ECO:0000256" key="4">
    <source>
        <dbReference type="SAM" id="SignalP"/>
    </source>
</evidence>
<gene>
    <name evidence="6" type="ORF">PCAL00307_LOCUS14667</name>
</gene>
<organism evidence="6">
    <name type="scientific">Pelagomonas calceolata</name>
    <dbReference type="NCBI Taxonomy" id="35677"/>
    <lineage>
        <taxon>Eukaryota</taxon>
        <taxon>Sar</taxon>
        <taxon>Stramenopiles</taxon>
        <taxon>Ochrophyta</taxon>
        <taxon>Pelagophyceae</taxon>
        <taxon>Pelagomonadales</taxon>
        <taxon>Pelagomonadaceae</taxon>
        <taxon>Pelagomonas</taxon>
    </lineage>
</organism>
<feature type="domain" description="IPT/TIG" evidence="5">
    <location>
        <begin position="1101"/>
        <end position="1179"/>
    </location>
</feature>
<feature type="domain" description="IPT/TIG" evidence="5">
    <location>
        <begin position="3139"/>
        <end position="3222"/>
    </location>
</feature>
<dbReference type="EMBL" id="HBIW01016998">
    <property type="protein sequence ID" value="CAE0699231.1"/>
    <property type="molecule type" value="Transcribed_RNA"/>
</dbReference>
<feature type="domain" description="IPT/TIG" evidence="5">
    <location>
        <begin position="4605"/>
        <end position="4687"/>
    </location>
</feature>
<feature type="domain" description="IPT/TIG" evidence="5">
    <location>
        <begin position="3555"/>
        <end position="3638"/>
    </location>
</feature>
<dbReference type="Gene3D" id="2.60.40.10">
    <property type="entry name" value="Immunoglobulins"/>
    <property type="match status" value="38"/>
</dbReference>
<feature type="transmembrane region" description="Helical" evidence="3">
    <location>
        <begin position="6970"/>
        <end position="6990"/>
    </location>
</feature>
<feature type="transmembrane region" description="Helical" evidence="3">
    <location>
        <begin position="7305"/>
        <end position="7326"/>
    </location>
</feature>
<feature type="domain" description="IPT/TIG" evidence="5">
    <location>
        <begin position="4507"/>
        <end position="4592"/>
    </location>
</feature>